<dbReference type="AlphaFoldDB" id="A0A844CFY0"/>
<accession>A0A844CFY0</accession>
<evidence type="ECO:0000313" key="1">
    <source>
        <dbReference type="EMBL" id="MRJ48521.1"/>
    </source>
</evidence>
<organism evidence="1 2">
    <name type="scientific">Fundicoccus ignavus</name>
    <dbReference type="NCBI Taxonomy" id="2664442"/>
    <lineage>
        <taxon>Bacteria</taxon>
        <taxon>Bacillati</taxon>
        <taxon>Bacillota</taxon>
        <taxon>Bacilli</taxon>
        <taxon>Lactobacillales</taxon>
        <taxon>Aerococcaceae</taxon>
        <taxon>Fundicoccus</taxon>
    </lineage>
</organism>
<dbReference type="Proteomes" id="UP000440066">
    <property type="component" value="Unassembled WGS sequence"/>
</dbReference>
<sequence>MKTSINLERMITLDVIALDVSNGRSYVVHYSDNKCLFEGWMIHNQEGLNG</sequence>
<dbReference type="EMBL" id="WJQT01000035">
    <property type="protein sequence ID" value="MRJ48521.1"/>
    <property type="molecule type" value="Genomic_DNA"/>
</dbReference>
<protein>
    <submittedName>
        <fullName evidence="1">Uncharacterized protein</fullName>
    </submittedName>
</protein>
<evidence type="ECO:0000313" key="2">
    <source>
        <dbReference type="Proteomes" id="UP000440066"/>
    </source>
</evidence>
<gene>
    <name evidence="1" type="ORF">GF867_13300</name>
</gene>
<feature type="non-terminal residue" evidence="1">
    <location>
        <position position="50"/>
    </location>
</feature>
<comment type="caution">
    <text evidence="1">The sequence shown here is derived from an EMBL/GenBank/DDBJ whole genome shotgun (WGS) entry which is preliminary data.</text>
</comment>
<name>A0A844CFY0_9LACT</name>
<reference evidence="1 2" key="1">
    <citation type="submission" date="2019-11" db="EMBL/GenBank/DDBJ databases">
        <title>Characterisation of Fundicoccus ignavus gen. nov. sp. nov., a novel genus of the family Aerococcaceae from bulk tank milk.</title>
        <authorList>
            <person name="Siebert A."/>
            <person name="Huptas C."/>
            <person name="Wenning M."/>
            <person name="Scherer S."/>
            <person name="Doll E.V."/>
        </authorList>
    </citation>
    <scope>NUCLEOTIDE SEQUENCE [LARGE SCALE GENOMIC DNA]</scope>
    <source>
        <strain evidence="1 2">DSM 109652</strain>
    </source>
</reference>
<proteinExistence type="predicted"/>